<reference evidence="1" key="1">
    <citation type="submission" date="2014-11" db="EMBL/GenBank/DDBJ databases">
        <authorList>
            <person name="Amaro Gonzalez C."/>
        </authorList>
    </citation>
    <scope>NUCLEOTIDE SEQUENCE</scope>
</reference>
<name>A0A0E9U4E3_ANGAN</name>
<dbReference type="EMBL" id="GBXM01047823">
    <property type="protein sequence ID" value="JAH60754.1"/>
    <property type="molecule type" value="Transcribed_RNA"/>
</dbReference>
<reference evidence="1" key="2">
    <citation type="journal article" date="2015" name="Fish Shellfish Immunol.">
        <title>Early steps in the European eel (Anguilla anguilla)-Vibrio vulnificus interaction in the gills: Role of the RtxA13 toxin.</title>
        <authorList>
            <person name="Callol A."/>
            <person name="Pajuelo D."/>
            <person name="Ebbesson L."/>
            <person name="Teles M."/>
            <person name="MacKenzie S."/>
            <person name="Amaro C."/>
        </authorList>
    </citation>
    <scope>NUCLEOTIDE SEQUENCE</scope>
</reference>
<proteinExistence type="predicted"/>
<sequence length="34" mass="3825">MSSVSAMAPNAFSEFDRYPHCVAVKLAYKIRSTF</sequence>
<dbReference type="AlphaFoldDB" id="A0A0E9U4E3"/>
<accession>A0A0E9U4E3</accession>
<organism evidence="1">
    <name type="scientific">Anguilla anguilla</name>
    <name type="common">European freshwater eel</name>
    <name type="synonym">Muraena anguilla</name>
    <dbReference type="NCBI Taxonomy" id="7936"/>
    <lineage>
        <taxon>Eukaryota</taxon>
        <taxon>Metazoa</taxon>
        <taxon>Chordata</taxon>
        <taxon>Craniata</taxon>
        <taxon>Vertebrata</taxon>
        <taxon>Euteleostomi</taxon>
        <taxon>Actinopterygii</taxon>
        <taxon>Neopterygii</taxon>
        <taxon>Teleostei</taxon>
        <taxon>Anguilliformes</taxon>
        <taxon>Anguillidae</taxon>
        <taxon>Anguilla</taxon>
    </lineage>
</organism>
<evidence type="ECO:0000313" key="1">
    <source>
        <dbReference type="EMBL" id="JAH60754.1"/>
    </source>
</evidence>
<protein>
    <submittedName>
        <fullName evidence="1">Uncharacterized protein</fullName>
    </submittedName>
</protein>